<dbReference type="Pfam" id="PF04480">
    <property type="entry name" value="DUF559"/>
    <property type="match status" value="1"/>
</dbReference>
<dbReference type="Gene3D" id="3.40.960.10">
    <property type="entry name" value="VSR Endonuclease"/>
    <property type="match status" value="1"/>
</dbReference>
<feature type="region of interest" description="Disordered" evidence="1">
    <location>
        <begin position="1"/>
        <end position="75"/>
    </location>
</feature>
<gene>
    <name evidence="3" type="ORF">ACFOHH_20110</name>
</gene>
<feature type="domain" description="DUF559" evidence="2">
    <location>
        <begin position="83"/>
        <end position="185"/>
    </location>
</feature>
<dbReference type="InterPro" id="IPR011335">
    <property type="entry name" value="Restrct_endonuc-II-like"/>
</dbReference>
<dbReference type="InterPro" id="IPR007569">
    <property type="entry name" value="DUF559"/>
</dbReference>
<feature type="compositionally biased region" description="Polar residues" evidence="1">
    <location>
        <begin position="1"/>
        <end position="12"/>
    </location>
</feature>
<proteinExistence type="predicted"/>
<dbReference type="PANTHER" id="PTHR38590:SF1">
    <property type="entry name" value="BLL0828 PROTEIN"/>
    <property type="match status" value="1"/>
</dbReference>
<dbReference type="GO" id="GO:0004519">
    <property type="term" value="F:endonuclease activity"/>
    <property type="evidence" value="ECO:0007669"/>
    <property type="project" value="UniProtKB-KW"/>
</dbReference>
<keyword evidence="3" id="KW-0378">Hydrolase</keyword>
<dbReference type="Proteomes" id="UP001595377">
    <property type="component" value="Unassembled WGS sequence"/>
</dbReference>
<dbReference type="SUPFAM" id="SSF52980">
    <property type="entry name" value="Restriction endonuclease-like"/>
    <property type="match status" value="1"/>
</dbReference>
<evidence type="ECO:0000313" key="4">
    <source>
        <dbReference type="Proteomes" id="UP001595377"/>
    </source>
</evidence>
<protein>
    <submittedName>
        <fullName evidence="3">Endonuclease domain-containing protein</fullName>
    </submittedName>
</protein>
<dbReference type="PANTHER" id="PTHR38590">
    <property type="entry name" value="BLL0828 PROTEIN"/>
    <property type="match status" value="1"/>
</dbReference>
<dbReference type="RefSeq" id="WP_257314756.1">
    <property type="nucleotide sequence ID" value="NZ_JANFDG010000007.1"/>
</dbReference>
<keyword evidence="3" id="KW-0540">Nuclease</keyword>
<evidence type="ECO:0000256" key="1">
    <source>
        <dbReference type="SAM" id="MobiDB-lite"/>
    </source>
</evidence>
<evidence type="ECO:0000313" key="3">
    <source>
        <dbReference type="EMBL" id="MFC3075425.1"/>
    </source>
</evidence>
<accession>A0ABV7DLY7</accession>
<reference evidence="4" key="1">
    <citation type="journal article" date="2019" name="Int. J. Syst. Evol. Microbiol.">
        <title>The Global Catalogue of Microorganisms (GCM) 10K type strain sequencing project: providing services to taxonomists for standard genome sequencing and annotation.</title>
        <authorList>
            <consortium name="The Broad Institute Genomics Platform"/>
            <consortium name="The Broad Institute Genome Sequencing Center for Infectious Disease"/>
            <person name="Wu L."/>
            <person name="Ma J."/>
        </authorList>
    </citation>
    <scope>NUCLEOTIDE SEQUENCE [LARGE SCALE GENOMIC DNA]</scope>
    <source>
        <strain evidence="4">KCTC 52677</strain>
    </source>
</reference>
<comment type="caution">
    <text evidence="3">The sequence shown here is derived from an EMBL/GenBank/DDBJ whole genome shotgun (WGS) entry which is preliminary data.</text>
</comment>
<keyword evidence="3" id="KW-0255">Endonuclease</keyword>
<name>A0ABV7DLY7_9HYPH</name>
<sequence length="210" mass="23706">MTVSVDTPSSGPSGHLLPAGEKGKHAATTVHASAPQALNWRKEESSSADIPFSPAGRRWPEGPDEGGMPNASDIIKRRIGKTGQARRLRKIETEEERLLWSDLRDRRLNGFKFSRQMPLGTYIVDFLCRDQHLIVEIDGFHHAASQPDETRTIWLNSRGYSLLRFWNHEVTRERRAVLDTILAALTGQITERCHATRFYPAIPEKTGEQP</sequence>
<organism evidence="3 4">
    <name type="scientific">Shinella pollutisoli</name>
    <dbReference type="NCBI Taxonomy" id="2250594"/>
    <lineage>
        <taxon>Bacteria</taxon>
        <taxon>Pseudomonadati</taxon>
        <taxon>Pseudomonadota</taxon>
        <taxon>Alphaproteobacteria</taxon>
        <taxon>Hyphomicrobiales</taxon>
        <taxon>Rhizobiaceae</taxon>
        <taxon>Shinella</taxon>
    </lineage>
</organism>
<dbReference type="InterPro" id="IPR047216">
    <property type="entry name" value="Endonuclease_DUF559_bact"/>
</dbReference>
<evidence type="ECO:0000259" key="2">
    <source>
        <dbReference type="Pfam" id="PF04480"/>
    </source>
</evidence>
<keyword evidence="4" id="KW-1185">Reference proteome</keyword>
<dbReference type="EMBL" id="JBHRSP010000034">
    <property type="protein sequence ID" value="MFC3075425.1"/>
    <property type="molecule type" value="Genomic_DNA"/>
</dbReference>
<dbReference type="CDD" id="cd01038">
    <property type="entry name" value="Endonuclease_DUF559"/>
    <property type="match status" value="1"/>
</dbReference>